<feature type="signal peptide" evidence="1">
    <location>
        <begin position="1"/>
        <end position="21"/>
    </location>
</feature>
<sequence>MRSTLSSLFLIGALFAGSALSSKPHIDLLGKVLSHPLINGEVVQPNIEFAPLSNAALLAAGLPPSKPDSIPTRMIKRRPTPMEMAKRASPSITATKQKGIIAVVGPAGKVIGYIAEALSTFGTFTLTQSPSKAATFTIPKSTDGYINIAVANEAEPDFGAAQGYAGPTFGPSSDAYAFLTAVQASNKPANTPNPVGEPGESKIWVFNPLTNDISASWADSTGARTDVILFYDKTYSDLGFSGDPAAFSASYGDQIKIVTFTFVPNT</sequence>
<dbReference type="EMBL" id="KV428013">
    <property type="protein sequence ID" value="KZT42429.1"/>
    <property type="molecule type" value="Genomic_DNA"/>
</dbReference>
<evidence type="ECO:0000256" key="1">
    <source>
        <dbReference type="SAM" id="SignalP"/>
    </source>
</evidence>
<proteinExistence type="predicted"/>
<dbReference type="OrthoDB" id="4584900at2759"/>
<feature type="chain" id="PRO_5007874442" evidence="1">
    <location>
        <begin position="22"/>
        <end position="266"/>
    </location>
</feature>
<evidence type="ECO:0000313" key="3">
    <source>
        <dbReference type="Proteomes" id="UP000076798"/>
    </source>
</evidence>
<name>A0A166H7W5_9AGAM</name>
<accession>A0A166H7W5</accession>
<reference evidence="2 3" key="1">
    <citation type="journal article" date="2016" name="Mol. Biol. Evol.">
        <title>Comparative Genomics of Early-Diverging Mushroom-Forming Fungi Provides Insights into the Origins of Lignocellulose Decay Capabilities.</title>
        <authorList>
            <person name="Nagy L.G."/>
            <person name="Riley R."/>
            <person name="Tritt A."/>
            <person name="Adam C."/>
            <person name="Daum C."/>
            <person name="Floudas D."/>
            <person name="Sun H."/>
            <person name="Yadav J.S."/>
            <person name="Pangilinan J."/>
            <person name="Larsson K.H."/>
            <person name="Matsuura K."/>
            <person name="Barry K."/>
            <person name="Labutti K."/>
            <person name="Kuo R."/>
            <person name="Ohm R.A."/>
            <person name="Bhattacharya S.S."/>
            <person name="Shirouzu T."/>
            <person name="Yoshinaga Y."/>
            <person name="Martin F.M."/>
            <person name="Grigoriev I.V."/>
            <person name="Hibbett D.S."/>
        </authorList>
    </citation>
    <scope>NUCLEOTIDE SEQUENCE [LARGE SCALE GENOMIC DNA]</scope>
    <source>
        <strain evidence="2 3">HHB10207 ss-3</strain>
    </source>
</reference>
<dbReference type="AlphaFoldDB" id="A0A166H7W5"/>
<protein>
    <submittedName>
        <fullName evidence="2">Uncharacterized protein</fullName>
    </submittedName>
</protein>
<dbReference type="Proteomes" id="UP000076798">
    <property type="component" value="Unassembled WGS sequence"/>
</dbReference>
<keyword evidence="1" id="KW-0732">Signal</keyword>
<dbReference type="STRING" id="1314776.A0A166H7W5"/>
<evidence type="ECO:0000313" key="2">
    <source>
        <dbReference type="EMBL" id="KZT42429.1"/>
    </source>
</evidence>
<gene>
    <name evidence="2" type="ORF">SISSUDRAFT_41850</name>
</gene>
<keyword evidence="3" id="KW-1185">Reference proteome</keyword>
<organism evidence="2 3">
    <name type="scientific">Sistotremastrum suecicum HHB10207 ss-3</name>
    <dbReference type="NCBI Taxonomy" id="1314776"/>
    <lineage>
        <taxon>Eukaryota</taxon>
        <taxon>Fungi</taxon>
        <taxon>Dikarya</taxon>
        <taxon>Basidiomycota</taxon>
        <taxon>Agaricomycotina</taxon>
        <taxon>Agaricomycetes</taxon>
        <taxon>Sistotremastrales</taxon>
        <taxon>Sistotremastraceae</taxon>
        <taxon>Sistotremastrum</taxon>
    </lineage>
</organism>